<protein>
    <submittedName>
        <fullName evidence="4">Small heat shock protein</fullName>
    </submittedName>
</protein>
<dbReference type="eggNOG" id="COG0071">
    <property type="taxonomic scope" value="Bacteria"/>
</dbReference>
<dbReference type="PROSITE" id="PS01031">
    <property type="entry name" value="SHSP"/>
    <property type="match status" value="1"/>
</dbReference>
<evidence type="ECO:0000256" key="1">
    <source>
        <dbReference type="PROSITE-ProRule" id="PRU00285"/>
    </source>
</evidence>
<evidence type="ECO:0000313" key="5">
    <source>
        <dbReference type="Proteomes" id="UP000019102"/>
    </source>
</evidence>
<feature type="domain" description="SHSP" evidence="3">
    <location>
        <begin position="32"/>
        <end position="143"/>
    </location>
</feature>
<accession>W4VNW0</accession>
<dbReference type="InterPro" id="IPR002068">
    <property type="entry name" value="A-crystallin/Hsp20_dom"/>
</dbReference>
<dbReference type="SUPFAM" id="SSF49764">
    <property type="entry name" value="HSP20-like chaperones"/>
    <property type="match status" value="1"/>
</dbReference>
<comment type="caution">
    <text evidence="4">The sequence shown here is derived from an EMBL/GenBank/DDBJ whole genome shotgun (WGS) entry which is preliminary data.</text>
</comment>
<dbReference type="CDD" id="cd06464">
    <property type="entry name" value="ACD_sHsps-like"/>
    <property type="match status" value="1"/>
</dbReference>
<evidence type="ECO:0000259" key="3">
    <source>
        <dbReference type="PROSITE" id="PS01031"/>
    </source>
</evidence>
<evidence type="ECO:0000256" key="2">
    <source>
        <dbReference type="RuleBase" id="RU003616"/>
    </source>
</evidence>
<dbReference type="Gene3D" id="2.60.40.790">
    <property type="match status" value="1"/>
</dbReference>
<dbReference type="AlphaFoldDB" id="W4VNW0"/>
<evidence type="ECO:0000313" key="4">
    <source>
        <dbReference type="EMBL" id="GAE94523.1"/>
    </source>
</evidence>
<dbReference type="Pfam" id="PF00011">
    <property type="entry name" value="HSP20"/>
    <property type="match status" value="1"/>
</dbReference>
<gene>
    <name evidence="4" type="ORF">JCM21714_3685</name>
</gene>
<keyword evidence="5" id="KW-1185">Reference proteome</keyword>
<organism evidence="4 5">
    <name type="scientific">Gracilibacillus boraciitolerans JCM 21714</name>
    <dbReference type="NCBI Taxonomy" id="1298598"/>
    <lineage>
        <taxon>Bacteria</taxon>
        <taxon>Bacillati</taxon>
        <taxon>Bacillota</taxon>
        <taxon>Bacilli</taxon>
        <taxon>Bacillales</taxon>
        <taxon>Bacillaceae</taxon>
        <taxon>Gracilibacillus</taxon>
    </lineage>
</organism>
<reference evidence="4 5" key="1">
    <citation type="journal article" date="2014" name="Genome Announc.">
        <title>Draft Genome Sequence of the Boron-Tolerant and Moderately Halotolerant Bacterium Gracilibacillus boraciitolerans JCM 21714T.</title>
        <authorList>
            <person name="Ahmed I."/>
            <person name="Oshima K."/>
            <person name="Suda W."/>
            <person name="Kitamura K."/>
            <person name="Iida T."/>
            <person name="Ohmori Y."/>
            <person name="Fujiwara T."/>
            <person name="Hattori M."/>
            <person name="Ohkuma M."/>
        </authorList>
    </citation>
    <scope>NUCLEOTIDE SEQUENCE [LARGE SCALE GENOMIC DNA]</scope>
    <source>
        <strain evidence="4 5">JCM 21714</strain>
    </source>
</reference>
<dbReference type="STRING" id="1298598.JCM21714_3685"/>
<dbReference type="RefSeq" id="WP_052000674.1">
    <property type="nucleotide sequence ID" value="NZ_BAVS01000026.1"/>
</dbReference>
<dbReference type="InterPro" id="IPR008978">
    <property type="entry name" value="HSP20-like_chaperone"/>
</dbReference>
<name>W4VNW0_9BACI</name>
<proteinExistence type="inferred from homology"/>
<dbReference type="Proteomes" id="UP000019102">
    <property type="component" value="Unassembled WGS sequence"/>
</dbReference>
<comment type="similarity">
    <text evidence="1 2">Belongs to the small heat shock protein (HSP20) family.</text>
</comment>
<dbReference type="PANTHER" id="PTHR11527">
    <property type="entry name" value="HEAT-SHOCK PROTEIN 20 FAMILY MEMBER"/>
    <property type="match status" value="1"/>
</dbReference>
<dbReference type="InterPro" id="IPR031107">
    <property type="entry name" value="Small_HSP"/>
</dbReference>
<dbReference type="EMBL" id="BAVS01000026">
    <property type="protein sequence ID" value="GAE94523.1"/>
    <property type="molecule type" value="Genomic_DNA"/>
</dbReference>
<dbReference type="OrthoDB" id="1806521at2"/>
<sequence>MGGEDFIKKLDSFLYDKPTRNVMETIDSFFEQAKIPKQIPVDVVETDTEWMVQVDLPGLKKEQIELKLLGNQITIIVHHKEEKEKYDESFQYYRKERRQHRNQRTITLPYAVDKKSAKASFHNGVLEIKGPKSQTDTGSITID</sequence>
<keyword evidence="4" id="KW-0346">Stress response</keyword>